<gene>
    <name evidence="1" type="ORF">SPHINGO391_10018</name>
</gene>
<sequence>MRGKQVDTKIGPIEALEYGGSPDRIEAGIDHQIATERVCLAFRLSHDPAASSQRMSEAMFHVGNPHDRRMMQDVVCHLMRDDERELVIILKP</sequence>
<evidence type="ECO:0000313" key="1">
    <source>
        <dbReference type="EMBL" id="VVS95916.1"/>
    </source>
</evidence>
<evidence type="ECO:0000313" key="2">
    <source>
        <dbReference type="Proteomes" id="UP000326857"/>
    </source>
</evidence>
<name>A0A5E7XNV8_9SPHN</name>
<organism evidence="1 2">
    <name type="scientific">Sphingomonas aurantiaca</name>
    <dbReference type="NCBI Taxonomy" id="185949"/>
    <lineage>
        <taxon>Bacteria</taxon>
        <taxon>Pseudomonadati</taxon>
        <taxon>Pseudomonadota</taxon>
        <taxon>Alphaproteobacteria</taxon>
        <taxon>Sphingomonadales</taxon>
        <taxon>Sphingomonadaceae</taxon>
        <taxon>Sphingomonas</taxon>
    </lineage>
</organism>
<accession>A0A5E7XNV8</accession>
<dbReference type="EMBL" id="CABVLI010000001">
    <property type="protein sequence ID" value="VVS95916.1"/>
    <property type="molecule type" value="Genomic_DNA"/>
</dbReference>
<proteinExistence type="predicted"/>
<dbReference type="Proteomes" id="UP000326857">
    <property type="component" value="Unassembled WGS sequence"/>
</dbReference>
<protein>
    <submittedName>
        <fullName evidence="1">Uncharacterized protein</fullName>
    </submittedName>
</protein>
<dbReference type="AlphaFoldDB" id="A0A5E7XNV8"/>
<reference evidence="1 2" key="1">
    <citation type="submission" date="2019-09" db="EMBL/GenBank/DDBJ databases">
        <authorList>
            <person name="Dittami M. S."/>
        </authorList>
    </citation>
    <scope>NUCLEOTIDE SEQUENCE [LARGE SCALE GENOMIC DNA]</scope>
    <source>
        <strain evidence="1">SPHINGO391</strain>
    </source>
</reference>